<keyword evidence="2" id="KW-0489">Methyltransferase</keyword>
<accession>A0A936F4F4</accession>
<dbReference type="InterPro" id="IPR006342">
    <property type="entry name" value="FkbM_mtfrase"/>
</dbReference>
<protein>
    <submittedName>
        <fullName evidence="2">FkbM family methyltransferase</fullName>
    </submittedName>
</protein>
<evidence type="ECO:0000313" key="3">
    <source>
        <dbReference type="Proteomes" id="UP000709959"/>
    </source>
</evidence>
<dbReference type="Pfam" id="PF05050">
    <property type="entry name" value="Methyltransf_21"/>
    <property type="match status" value="1"/>
</dbReference>
<dbReference type="PANTHER" id="PTHR34203">
    <property type="entry name" value="METHYLTRANSFERASE, FKBM FAMILY PROTEIN"/>
    <property type="match status" value="1"/>
</dbReference>
<gene>
    <name evidence="2" type="ORF">IPN91_14735</name>
</gene>
<dbReference type="InterPro" id="IPR029063">
    <property type="entry name" value="SAM-dependent_MTases_sf"/>
</dbReference>
<comment type="caution">
    <text evidence="2">The sequence shown here is derived from an EMBL/GenBank/DDBJ whole genome shotgun (WGS) entry which is preliminary data.</text>
</comment>
<evidence type="ECO:0000259" key="1">
    <source>
        <dbReference type="Pfam" id="PF05050"/>
    </source>
</evidence>
<dbReference type="GO" id="GO:0008168">
    <property type="term" value="F:methyltransferase activity"/>
    <property type="evidence" value="ECO:0007669"/>
    <property type="project" value="UniProtKB-KW"/>
</dbReference>
<dbReference type="NCBIfam" id="TIGR01444">
    <property type="entry name" value="fkbM_fam"/>
    <property type="match status" value="1"/>
</dbReference>
<feature type="domain" description="Methyltransferase FkbM" evidence="1">
    <location>
        <begin position="257"/>
        <end position="411"/>
    </location>
</feature>
<name>A0A936F4F4_9BACT</name>
<dbReference type="AlphaFoldDB" id="A0A936F4F4"/>
<evidence type="ECO:0000313" key="2">
    <source>
        <dbReference type="EMBL" id="MBK8573836.1"/>
    </source>
</evidence>
<dbReference type="SUPFAM" id="SSF53335">
    <property type="entry name" value="S-adenosyl-L-methionine-dependent methyltransferases"/>
    <property type="match status" value="2"/>
</dbReference>
<organism evidence="2 3">
    <name type="scientific">Candidatus Geothrix odensensis</name>
    <dbReference type="NCBI Taxonomy" id="2954440"/>
    <lineage>
        <taxon>Bacteria</taxon>
        <taxon>Pseudomonadati</taxon>
        <taxon>Acidobacteriota</taxon>
        <taxon>Holophagae</taxon>
        <taxon>Holophagales</taxon>
        <taxon>Holophagaceae</taxon>
        <taxon>Geothrix</taxon>
    </lineage>
</organism>
<sequence length="464" mass="51592">MKLGGTSLAVKRRIAAGHPYFTGRGIDVGGGHDGLDKYASLFGFDSCKNWDLPDGDAQYLAGVPDGTYDFLHSSHCLEHMVDPGIAMANWVRVVRGGGYLVITIPDEELYEHLHWPSRFNGDHKWSFTIYRGAPLLPRSINVFDLLTPLWQQVEIIKVERIEAGFRYDLGDVDQTASATAECAIEIILRKKGEAPVQGDSDRPFPPFVELTDTRYGPMLYPPHDQYVGKSLKEYGQFSQGEFELFTHFIRPGAIVLDIGANIGAHTIPLAQLVGPGGVVVAFEPQPTLHKILCANLVLNSIPNVLTYAMALGDCEGDCRFPVLDYSQPGNFGGIGADMVEEGETVPLCMLDGFQLERVDFIKLDVEGFEAKVLEGAANTIERCRPIMYIENDRAEKSAELIQRLFDMGYRLWWHTPPLFSPNNVRGNTVNLFPGIVSINMLAIHRDMRPIEGLRPILSATDTWR</sequence>
<proteinExistence type="predicted"/>
<dbReference type="Gene3D" id="3.40.50.150">
    <property type="entry name" value="Vaccinia Virus protein VP39"/>
    <property type="match status" value="2"/>
</dbReference>
<dbReference type="EMBL" id="JADKCH010000032">
    <property type="protein sequence ID" value="MBK8573836.1"/>
    <property type="molecule type" value="Genomic_DNA"/>
</dbReference>
<dbReference type="GO" id="GO:0032259">
    <property type="term" value="P:methylation"/>
    <property type="evidence" value="ECO:0007669"/>
    <property type="project" value="UniProtKB-KW"/>
</dbReference>
<keyword evidence="2" id="KW-0808">Transferase</keyword>
<dbReference type="Pfam" id="PF13489">
    <property type="entry name" value="Methyltransf_23"/>
    <property type="match status" value="1"/>
</dbReference>
<dbReference type="InterPro" id="IPR052514">
    <property type="entry name" value="SAM-dependent_MTase"/>
</dbReference>
<dbReference type="PANTHER" id="PTHR34203:SF15">
    <property type="entry name" value="SLL1173 PROTEIN"/>
    <property type="match status" value="1"/>
</dbReference>
<reference evidence="2 3" key="1">
    <citation type="submission" date="2020-10" db="EMBL/GenBank/DDBJ databases">
        <title>Connecting structure to function with the recovery of over 1000 high-quality activated sludge metagenome-assembled genomes encoding full-length rRNA genes using long-read sequencing.</title>
        <authorList>
            <person name="Singleton C.M."/>
            <person name="Petriglieri F."/>
            <person name="Kristensen J.M."/>
            <person name="Kirkegaard R.H."/>
            <person name="Michaelsen T.Y."/>
            <person name="Andersen M.H."/>
            <person name="Karst S.M."/>
            <person name="Dueholm M.S."/>
            <person name="Nielsen P.H."/>
            <person name="Albertsen M."/>
        </authorList>
    </citation>
    <scope>NUCLEOTIDE SEQUENCE [LARGE SCALE GENOMIC DNA]</scope>
    <source>
        <strain evidence="2">OdNE_18-Q3-R46-58_MAXAC.008</strain>
    </source>
</reference>
<dbReference type="Proteomes" id="UP000709959">
    <property type="component" value="Unassembled WGS sequence"/>
</dbReference>